<sequence>MLLPNEHLIGAGKMYPDAWKQVDVFRQDKGRDLPDWPAWCFMPMAAWYAIVSGGGANRLGLDMIGDVAKLAAIGTWRYSQGIYQFDPDFYNAIIDTVPSGDLPSEVLYRLPEWSLYIETPCGKWFDTDMHGFWVHLEWDANTNRHELRLLLNTDGTLAPVPIHIGKWTLTEAIDRAISEAKAQSRIAGIDANLPANLPELMAKQLYGIVSLVLYVCSEEPEIDDERQPGTGPRRPTPKRTKQGWRLFPAEKPRIWRVGHETGKNLRQPDIYESDGRTVRPHLRRAHWHGYWTGPREGDRKFKYKWLPPMLIVSKNS</sequence>
<dbReference type="RefSeq" id="WP_310274539.1">
    <property type="nucleotide sequence ID" value="NZ_JAVDWR010000001.1"/>
</dbReference>
<dbReference type="Proteomes" id="UP001257909">
    <property type="component" value="Unassembled WGS sequence"/>
</dbReference>
<dbReference type="InterPro" id="IPR058915">
    <property type="entry name" value="AcrVA2-like"/>
</dbReference>
<reference evidence="1 2" key="1">
    <citation type="submission" date="2023-07" db="EMBL/GenBank/DDBJ databases">
        <title>Sorghum-associated microbial communities from plants grown in Nebraska, USA.</title>
        <authorList>
            <person name="Schachtman D."/>
        </authorList>
    </citation>
    <scope>NUCLEOTIDE SEQUENCE [LARGE SCALE GENOMIC DNA]</scope>
    <source>
        <strain evidence="1 2">4138</strain>
    </source>
</reference>
<name>A0ABU1VVL7_9GAMM</name>
<evidence type="ECO:0000313" key="1">
    <source>
        <dbReference type="EMBL" id="MDR7119747.1"/>
    </source>
</evidence>
<evidence type="ECO:0000313" key="2">
    <source>
        <dbReference type="Proteomes" id="UP001257909"/>
    </source>
</evidence>
<proteinExistence type="predicted"/>
<gene>
    <name evidence="1" type="ORF">J2W69_000662</name>
</gene>
<organism evidence="1 2">
    <name type="scientific">Rheinheimera soli</name>
    <dbReference type="NCBI Taxonomy" id="443616"/>
    <lineage>
        <taxon>Bacteria</taxon>
        <taxon>Pseudomonadati</taxon>
        <taxon>Pseudomonadota</taxon>
        <taxon>Gammaproteobacteria</taxon>
        <taxon>Chromatiales</taxon>
        <taxon>Chromatiaceae</taxon>
        <taxon>Rheinheimera</taxon>
    </lineage>
</organism>
<dbReference type="EMBL" id="JAVDWR010000001">
    <property type="protein sequence ID" value="MDR7119747.1"/>
    <property type="molecule type" value="Genomic_DNA"/>
</dbReference>
<accession>A0ABU1VVL7</accession>
<dbReference type="Pfam" id="PF26125">
    <property type="entry name" value="AcrVA2-like"/>
    <property type="match status" value="1"/>
</dbReference>
<protein>
    <submittedName>
        <fullName evidence="1">Uncharacterized protein</fullName>
    </submittedName>
</protein>
<dbReference type="CDD" id="cd22987">
    <property type="entry name" value="AcrVA2-like"/>
    <property type="match status" value="1"/>
</dbReference>
<comment type="caution">
    <text evidence="1">The sequence shown here is derived from an EMBL/GenBank/DDBJ whole genome shotgun (WGS) entry which is preliminary data.</text>
</comment>
<keyword evidence="2" id="KW-1185">Reference proteome</keyword>